<comment type="subcellular location">
    <subcellularLocation>
        <location evidence="1">Nucleus</location>
    </subcellularLocation>
</comment>
<keyword evidence="9" id="KW-1185">Reference proteome</keyword>
<dbReference type="Proteomes" id="UP000247702">
    <property type="component" value="Unassembled WGS sequence"/>
</dbReference>
<evidence type="ECO:0000313" key="9">
    <source>
        <dbReference type="Proteomes" id="UP000247702"/>
    </source>
</evidence>
<keyword evidence="5" id="KW-0539">Nucleus</keyword>
<reference evidence="7 9" key="1">
    <citation type="submission" date="2017-11" db="EMBL/GenBank/DDBJ databases">
        <title>The genome of Rhizophagus clarus HR1 reveals common genetic basis of auxotrophy among arbuscular mycorrhizal fungi.</title>
        <authorList>
            <person name="Kobayashi Y."/>
        </authorList>
    </citation>
    <scope>NUCLEOTIDE SEQUENCE [LARGE SCALE GENOMIC DNA]</scope>
    <source>
        <strain evidence="7 9">HR1</strain>
    </source>
</reference>
<dbReference type="PANTHER" id="PTHR46481:SF10">
    <property type="entry name" value="ZINC FINGER BED DOMAIN-CONTAINING PROTEIN 39"/>
    <property type="match status" value="1"/>
</dbReference>
<dbReference type="GO" id="GO:0005634">
    <property type="term" value="C:nucleus"/>
    <property type="evidence" value="ECO:0007669"/>
    <property type="project" value="UniProtKB-SubCell"/>
</dbReference>
<name>A0A2Z6RA38_9GLOM</name>
<reference evidence="8" key="2">
    <citation type="submission" date="2019-10" db="EMBL/GenBank/DDBJ databases">
        <title>Conservation and host-specific expression of non-tandemly repeated heterogenous ribosome RNA gene in arbuscular mycorrhizal fungi.</title>
        <authorList>
            <person name="Maeda T."/>
            <person name="Kobayashi Y."/>
            <person name="Nakagawa T."/>
            <person name="Ezawa T."/>
            <person name="Yamaguchi K."/>
            <person name="Bino T."/>
            <person name="Nishimoto Y."/>
            <person name="Shigenobu S."/>
            <person name="Kawaguchi M."/>
        </authorList>
    </citation>
    <scope>NUCLEOTIDE SEQUENCE</scope>
    <source>
        <strain evidence="8">HR1</strain>
    </source>
</reference>
<dbReference type="STRING" id="94130.A0A2Z6RA38"/>
<keyword evidence="2" id="KW-0479">Metal-binding</keyword>
<dbReference type="AlphaFoldDB" id="A0A2Z6RA38"/>
<dbReference type="OrthoDB" id="2365019at2759"/>
<feature type="domain" description="DUF659" evidence="6">
    <location>
        <begin position="172"/>
        <end position="325"/>
    </location>
</feature>
<keyword evidence="4" id="KW-0862">Zinc</keyword>
<evidence type="ECO:0000256" key="1">
    <source>
        <dbReference type="ARBA" id="ARBA00004123"/>
    </source>
</evidence>
<dbReference type="SUPFAM" id="SSF53098">
    <property type="entry name" value="Ribonuclease H-like"/>
    <property type="match status" value="1"/>
</dbReference>
<organism evidence="7 9">
    <name type="scientific">Rhizophagus clarus</name>
    <dbReference type="NCBI Taxonomy" id="94130"/>
    <lineage>
        <taxon>Eukaryota</taxon>
        <taxon>Fungi</taxon>
        <taxon>Fungi incertae sedis</taxon>
        <taxon>Mucoromycota</taxon>
        <taxon>Glomeromycotina</taxon>
        <taxon>Glomeromycetes</taxon>
        <taxon>Glomerales</taxon>
        <taxon>Glomeraceae</taxon>
        <taxon>Rhizophagus</taxon>
    </lineage>
</organism>
<evidence type="ECO:0000256" key="5">
    <source>
        <dbReference type="ARBA" id="ARBA00023242"/>
    </source>
</evidence>
<evidence type="ECO:0000256" key="2">
    <source>
        <dbReference type="ARBA" id="ARBA00022723"/>
    </source>
</evidence>
<evidence type="ECO:0000313" key="8">
    <source>
        <dbReference type="EMBL" id="GES76733.1"/>
    </source>
</evidence>
<evidence type="ECO:0000313" key="7">
    <source>
        <dbReference type="EMBL" id="GBB97912.1"/>
    </source>
</evidence>
<proteinExistence type="predicted"/>
<dbReference type="InterPro" id="IPR007021">
    <property type="entry name" value="DUF659"/>
</dbReference>
<dbReference type="PANTHER" id="PTHR46481">
    <property type="entry name" value="ZINC FINGER BED DOMAIN-CONTAINING PROTEIN 4"/>
    <property type="match status" value="1"/>
</dbReference>
<evidence type="ECO:0000259" key="6">
    <source>
        <dbReference type="Pfam" id="PF04937"/>
    </source>
</evidence>
<comment type="caution">
    <text evidence="7">The sequence shown here is derived from an EMBL/GenBank/DDBJ whole genome shotgun (WGS) entry which is preliminary data.</text>
</comment>
<dbReference type="GO" id="GO:0008270">
    <property type="term" value="F:zinc ion binding"/>
    <property type="evidence" value="ECO:0007669"/>
    <property type="project" value="UniProtKB-KW"/>
</dbReference>
<gene>
    <name evidence="8" type="ORF">RCL2_000412300</name>
    <name evidence="7" type="ORF">RclHR1_00310040</name>
</gene>
<protein>
    <submittedName>
        <fullName evidence="8">Ribonuclease H-like domain-containing protein</fullName>
    </submittedName>
</protein>
<dbReference type="EMBL" id="BLAL01000025">
    <property type="protein sequence ID" value="GES76733.1"/>
    <property type="molecule type" value="Genomic_DNA"/>
</dbReference>
<dbReference type="InterPro" id="IPR052035">
    <property type="entry name" value="ZnF_BED_domain_contain"/>
</dbReference>
<dbReference type="EMBL" id="BEXD01002335">
    <property type="protein sequence ID" value="GBB97912.1"/>
    <property type="molecule type" value="Genomic_DNA"/>
</dbReference>
<evidence type="ECO:0000256" key="3">
    <source>
        <dbReference type="ARBA" id="ARBA00022771"/>
    </source>
</evidence>
<evidence type="ECO:0000256" key="4">
    <source>
        <dbReference type="ARBA" id="ARBA00022833"/>
    </source>
</evidence>
<keyword evidence="3" id="KW-0863">Zinc-finger</keyword>
<dbReference type="Proteomes" id="UP000615446">
    <property type="component" value="Unassembled WGS sequence"/>
</dbReference>
<accession>A0A2Z6RA38</accession>
<dbReference type="InterPro" id="IPR012337">
    <property type="entry name" value="RNaseH-like_sf"/>
</dbReference>
<dbReference type="Pfam" id="PF04937">
    <property type="entry name" value="DUF659"/>
    <property type="match status" value="1"/>
</dbReference>
<sequence length="565" mass="65852">MSNRDAGGGKPLHCFCDFVQVDKNIKINQSNCLAIFSSIGKHLSECENFKITYPDKINYVKENIKARKQRTNELCTTNNLKRQLEMNQFQNLRETLQDYLDETEDDHSFEQGSKIQTTLNQFIGRKILPNEIPIFHRLLLRMTISNGWAFQWVENQETIKFFNFISPLLQLPSRKTLADTILKESAKNVQENIEIAAKEDKYGISISLDGWKNVIKQHILGLVITRSDGQVLIWGAKDISGDRENTKAAIKQINEFLVDTKAKNVKINTVITDSASSYNAARKRLRHVHQDIVFLPCFVHQANLCVADVFKSSPKFLETSKKATTIVKYFNASSIFTKDLHDEQKRIYNKYITLIQPGDTRWNSYYFCYQSVLKNKRALKSLAGRNDFSDITVMHDDLIAEANSNKIMSSVIVSIINDSDFWLNLAELEQILYPFCAALNILQRDKARLYDVLHSFGYFMQCTLENNDENYKGMMTMRLVNRWKSWEQPLLILSFFLHPSYKLRFFTSNDKISHINLNKWAQYYFFKWFGEKPISMIRELLAYKENKFSFNESSLQELEKNPLDY</sequence>